<protein>
    <recommendedName>
        <fullName evidence="3">(2Fe-2S) ferredoxin domain-containing protein</fullName>
    </recommendedName>
</protein>
<proteinExistence type="predicted"/>
<dbReference type="EMBL" id="ACDE02000013">
    <property type="protein sequence ID" value="EEO39500.1"/>
    <property type="molecule type" value="Genomic_DNA"/>
</dbReference>
<dbReference type="HOGENOM" id="CLU_2601017_0_0_0"/>
<name>A0A0M1VSG2_FUSVC</name>
<reference evidence="1 2" key="1">
    <citation type="submission" date="2011-10" db="EMBL/GenBank/DDBJ databases">
        <title>The Genome Sequence of Fusobacterium sp. 4_1_13.</title>
        <authorList>
            <consortium name="The Broad Institute Genome Sequencing Platform"/>
            <person name="Earl A."/>
            <person name="Ward D."/>
            <person name="Feldgarden M."/>
            <person name="Gevers D."/>
            <person name="Strauss J."/>
            <person name="Ambrose C."/>
            <person name="Allen-Vercoe E."/>
            <person name="Young S.K."/>
            <person name="Zeng Q."/>
            <person name="Gargeya S."/>
            <person name="Fitzgerald M."/>
            <person name="Haas B."/>
            <person name="Abouelleil A."/>
            <person name="Alvarado L."/>
            <person name="Arachchi H.M."/>
            <person name="Berlin A."/>
            <person name="Brown A."/>
            <person name="Chapman S.B."/>
            <person name="Chen Z."/>
            <person name="Dunbar C."/>
            <person name="Freedman E."/>
            <person name="Gearin G."/>
            <person name="Goldberg J."/>
            <person name="Griggs A."/>
            <person name="Gujja S."/>
            <person name="Heiman D."/>
            <person name="Howarth C."/>
            <person name="Larson L."/>
            <person name="Lui A."/>
            <person name="MacDonald P.J."/>
            <person name="Montmayeur A."/>
            <person name="Murphy C."/>
            <person name="Neiman D."/>
            <person name="Pearson M."/>
            <person name="Priest M."/>
            <person name="Roberts A."/>
            <person name="Saif S."/>
            <person name="Shea T."/>
            <person name="Shenoy N."/>
            <person name="Sisk P."/>
            <person name="Stolte C."/>
            <person name="Sykes S."/>
            <person name="Wortman J."/>
            <person name="Nusbaum C."/>
            <person name="Birren B."/>
        </authorList>
    </citation>
    <scope>NUCLEOTIDE SEQUENCE [LARGE SCALE GENOMIC DNA]</scope>
    <source>
        <strain evidence="1 2">4_1_13</strain>
    </source>
</reference>
<gene>
    <name evidence="1" type="ORF">FSCG_00213</name>
</gene>
<dbReference type="Proteomes" id="UP000004925">
    <property type="component" value="Unassembled WGS sequence"/>
</dbReference>
<organism evidence="1 2">
    <name type="scientific">Fusobacterium vincentii 4_1_13</name>
    <dbReference type="NCBI Taxonomy" id="469606"/>
    <lineage>
        <taxon>Bacteria</taxon>
        <taxon>Fusobacteriati</taxon>
        <taxon>Fusobacteriota</taxon>
        <taxon>Fusobacteriia</taxon>
        <taxon>Fusobacteriales</taxon>
        <taxon>Fusobacteriaceae</taxon>
        <taxon>Fusobacterium</taxon>
    </lineage>
</organism>
<sequence length="83" mass="9983">MKIKFCGGCNPFYDRKKLYIMLLKNKEIQKLDKIVILNGCQRGCRKSIKNKNIINIQEYIINNDLKDINEEKIYNWIIENIFK</sequence>
<dbReference type="AlphaFoldDB" id="A0A0M1VSG2"/>
<accession>A0A0M1VSG2</accession>
<evidence type="ECO:0000313" key="1">
    <source>
        <dbReference type="EMBL" id="EEO39500.1"/>
    </source>
</evidence>
<dbReference type="eggNOG" id="ENOG5033GBQ">
    <property type="taxonomic scope" value="Bacteria"/>
</dbReference>
<comment type="caution">
    <text evidence="1">The sequence shown here is derived from an EMBL/GenBank/DDBJ whole genome shotgun (WGS) entry which is preliminary data.</text>
</comment>
<evidence type="ECO:0000313" key="2">
    <source>
        <dbReference type="Proteomes" id="UP000004925"/>
    </source>
</evidence>
<dbReference type="RefSeq" id="WP_008797502.1">
    <property type="nucleotide sequence ID" value="NZ_KQ235735.1"/>
</dbReference>
<evidence type="ECO:0008006" key="3">
    <source>
        <dbReference type="Google" id="ProtNLM"/>
    </source>
</evidence>